<accession>E8NEF1</accession>
<dbReference type="EMBL" id="AP012052">
    <property type="protein sequence ID" value="BAJ73817.1"/>
    <property type="molecule type" value="Genomic_DNA"/>
</dbReference>
<sequence>MTLSFSVETVSQRGVQKRLERREAREAEGEVSRSISIGCLQLSDRRPLRLGLREGRAGDSRDERAVTIIEVTRG</sequence>
<dbReference type="AlphaFoldDB" id="E8NEF1"/>
<organism evidence="1 2">
    <name type="scientific">Microbacterium testaceum (strain StLB037)</name>
    <dbReference type="NCBI Taxonomy" id="979556"/>
    <lineage>
        <taxon>Bacteria</taxon>
        <taxon>Bacillati</taxon>
        <taxon>Actinomycetota</taxon>
        <taxon>Actinomycetes</taxon>
        <taxon>Micrococcales</taxon>
        <taxon>Microbacteriaceae</taxon>
        <taxon>Microbacterium</taxon>
    </lineage>
</organism>
<evidence type="ECO:0000313" key="2">
    <source>
        <dbReference type="Proteomes" id="UP000008975"/>
    </source>
</evidence>
<reference key="2">
    <citation type="submission" date="2011-02" db="EMBL/GenBank/DDBJ databases">
        <title>Genome sequence of Microbacterium testaceum StLB037.</title>
        <authorList>
            <person name="Morohoshi T."/>
            <person name="Wang W.Z."/>
            <person name="Someya N."/>
            <person name="Ikeda T."/>
        </authorList>
    </citation>
    <scope>NUCLEOTIDE SEQUENCE</scope>
    <source>
        <strain>StLB037</strain>
    </source>
</reference>
<dbReference type="Proteomes" id="UP000008975">
    <property type="component" value="Chromosome"/>
</dbReference>
<name>E8NEF1_MICTS</name>
<protein>
    <submittedName>
        <fullName evidence="1">Uncharacterized protein</fullName>
    </submittedName>
</protein>
<reference evidence="1 2" key="1">
    <citation type="journal article" date="2011" name="J. Bacteriol.">
        <title>Genome sequence of Microbacterium testaceum StLB037, an N-acylhomoserine lactone-degrading bacterium isolated from potato leaves.</title>
        <authorList>
            <person name="Morohoshi T."/>
            <person name="Wang W.-Z."/>
            <person name="Someya N."/>
            <person name="Ikeda T."/>
        </authorList>
    </citation>
    <scope>NUCLEOTIDE SEQUENCE [LARGE SCALE GENOMIC DNA]</scope>
    <source>
        <strain evidence="1 2">StLB037</strain>
    </source>
</reference>
<gene>
    <name evidence="1" type="ordered locus">MTES_0853</name>
</gene>
<evidence type="ECO:0000313" key="1">
    <source>
        <dbReference type="EMBL" id="BAJ73817.1"/>
    </source>
</evidence>
<dbReference type="HOGENOM" id="CLU_2683792_0_0_11"/>
<proteinExistence type="predicted"/>
<dbReference type="STRING" id="979556.MTES_0853"/>
<dbReference type="KEGG" id="mts:MTES_0853"/>